<accession>G0U532</accession>
<reference evidence="1" key="1">
    <citation type="journal article" date="2012" name="Proc. Natl. Acad. Sci. U.S.A.">
        <title>Antigenic diversity is generated by distinct evolutionary mechanisms in African trypanosome species.</title>
        <authorList>
            <person name="Jackson A.P."/>
            <person name="Berry A."/>
            <person name="Aslett M."/>
            <person name="Allison H.C."/>
            <person name="Burton P."/>
            <person name="Vavrova-Anderson J."/>
            <person name="Brown R."/>
            <person name="Browne H."/>
            <person name="Corton N."/>
            <person name="Hauser H."/>
            <person name="Gamble J."/>
            <person name="Gilderthorp R."/>
            <person name="Marcello L."/>
            <person name="McQuillan J."/>
            <person name="Otto T.D."/>
            <person name="Quail M.A."/>
            <person name="Sanders M.J."/>
            <person name="van Tonder A."/>
            <person name="Ginger M.L."/>
            <person name="Field M.C."/>
            <person name="Barry J.D."/>
            <person name="Hertz-Fowler C."/>
            <person name="Berriman M."/>
        </authorList>
    </citation>
    <scope>NUCLEOTIDE SEQUENCE</scope>
    <source>
        <strain evidence="1">Y486</strain>
    </source>
</reference>
<dbReference type="EMBL" id="HE573026">
    <property type="protein sequence ID" value="CCC50980.1"/>
    <property type="molecule type" value="Genomic_DNA"/>
</dbReference>
<protein>
    <submittedName>
        <fullName evidence="1">Uncharacterized protein</fullName>
    </submittedName>
</protein>
<dbReference type="AlphaFoldDB" id="G0U532"/>
<gene>
    <name evidence="1" type="ORF">TVY486_1000340</name>
</gene>
<sequence>MFVSHAVAARLPSYPSHCHFYCPPSYFTTSVLCNSQLSFADAARHDGGHAGSFLSFCHFLYARTCACLSVSLLSSFCSIDKLTHWTWLARGGQGRGQHSGQVATAPELEIGSASDGSAQQRCGSGAAFEVYDLIAF</sequence>
<proteinExistence type="predicted"/>
<organism evidence="1">
    <name type="scientific">Trypanosoma vivax (strain Y486)</name>
    <dbReference type="NCBI Taxonomy" id="1055687"/>
    <lineage>
        <taxon>Eukaryota</taxon>
        <taxon>Discoba</taxon>
        <taxon>Euglenozoa</taxon>
        <taxon>Kinetoplastea</taxon>
        <taxon>Metakinetoplastina</taxon>
        <taxon>Trypanosomatida</taxon>
        <taxon>Trypanosomatidae</taxon>
        <taxon>Trypanosoma</taxon>
        <taxon>Duttonella</taxon>
    </lineage>
</organism>
<name>G0U532_TRYVY</name>
<evidence type="ECO:0000313" key="1">
    <source>
        <dbReference type="EMBL" id="CCC50980.1"/>
    </source>
</evidence>